<dbReference type="SUPFAM" id="SSF53067">
    <property type="entry name" value="Actin-like ATPase domain"/>
    <property type="match status" value="2"/>
</dbReference>
<name>A0A841C206_9ACTN</name>
<dbReference type="SUPFAM" id="SSF100920">
    <property type="entry name" value="Heat shock protein 70kD (HSP70), peptide-binding domain"/>
    <property type="match status" value="1"/>
</dbReference>
<evidence type="ECO:0000256" key="4">
    <source>
        <dbReference type="ARBA" id="ARBA00022840"/>
    </source>
</evidence>
<evidence type="ECO:0000256" key="7">
    <source>
        <dbReference type="RuleBase" id="RU003322"/>
    </source>
</evidence>
<protein>
    <submittedName>
        <fullName evidence="9">Molecular chaperone DnaK (HSP70)</fullName>
    </submittedName>
</protein>
<evidence type="ECO:0000256" key="5">
    <source>
        <dbReference type="ARBA" id="ARBA00023016"/>
    </source>
</evidence>
<dbReference type="InterPro" id="IPR018181">
    <property type="entry name" value="Heat_shock_70_CS"/>
</dbReference>
<dbReference type="PRINTS" id="PR00301">
    <property type="entry name" value="HEATSHOCK70"/>
</dbReference>
<keyword evidence="10" id="KW-1185">Reference proteome</keyword>
<feature type="region of interest" description="Disordered" evidence="8">
    <location>
        <begin position="495"/>
        <end position="517"/>
    </location>
</feature>
<dbReference type="InterPro" id="IPR013126">
    <property type="entry name" value="Hsp_70_fam"/>
</dbReference>
<evidence type="ECO:0000256" key="1">
    <source>
        <dbReference type="ARBA" id="ARBA00007381"/>
    </source>
</evidence>
<comment type="similarity">
    <text evidence="1 7">Belongs to the heat shock protein 70 family.</text>
</comment>
<organism evidence="9 10">
    <name type="scientific">Allocatelliglobosispora scoriae</name>
    <dbReference type="NCBI Taxonomy" id="643052"/>
    <lineage>
        <taxon>Bacteria</taxon>
        <taxon>Bacillati</taxon>
        <taxon>Actinomycetota</taxon>
        <taxon>Actinomycetes</taxon>
        <taxon>Micromonosporales</taxon>
        <taxon>Micromonosporaceae</taxon>
        <taxon>Allocatelliglobosispora</taxon>
    </lineage>
</organism>
<dbReference type="InterPro" id="IPR043129">
    <property type="entry name" value="ATPase_NBD"/>
</dbReference>
<dbReference type="RefSeq" id="WP_184843943.1">
    <property type="nucleotide sequence ID" value="NZ_JACHMN010000003.1"/>
</dbReference>
<dbReference type="AlphaFoldDB" id="A0A841C206"/>
<evidence type="ECO:0000256" key="8">
    <source>
        <dbReference type="SAM" id="MobiDB-lite"/>
    </source>
</evidence>
<reference evidence="9 10" key="1">
    <citation type="submission" date="2020-08" db="EMBL/GenBank/DDBJ databases">
        <title>Sequencing the genomes of 1000 actinobacteria strains.</title>
        <authorList>
            <person name="Klenk H.-P."/>
        </authorList>
    </citation>
    <scope>NUCLEOTIDE SEQUENCE [LARGE SCALE GENOMIC DNA]</scope>
    <source>
        <strain evidence="9 10">DSM 45362</strain>
    </source>
</reference>
<comment type="caution">
    <text evidence="9">The sequence shown here is derived from an EMBL/GenBank/DDBJ whole genome shotgun (WGS) entry which is preliminary data.</text>
</comment>
<gene>
    <name evidence="9" type="ORF">F4553_006607</name>
</gene>
<dbReference type="EMBL" id="JACHMN010000003">
    <property type="protein sequence ID" value="MBB5873173.1"/>
    <property type="molecule type" value="Genomic_DNA"/>
</dbReference>
<evidence type="ECO:0000313" key="9">
    <source>
        <dbReference type="EMBL" id="MBB5873173.1"/>
    </source>
</evidence>
<dbReference type="InterPro" id="IPR029047">
    <property type="entry name" value="HSP70_peptide-bd_sf"/>
</dbReference>
<dbReference type="FunFam" id="3.30.420.40:FF:000028">
    <property type="entry name" value="heat shock 70 kDa protein-like"/>
    <property type="match status" value="1"/>
</dbReference>
<dbReference type="GO" id="GO:0140662">
    <property type="term" value="F:ATP-dependent protein folding chaperone"/>
    <property type="evidence" value="ECO:0007669"/>
    <property type="project" value="InterPro"/>
</dbReference>
<dbReference type="Pfam" id="PF00012">
    <property type="entry name" value="HSP70"/>
    <property type="match status" value="1"/>
</dbReference>
<evidence type="ECO:0000256" key="6">
    <source>
        <dbReference type="ARBA" id="ARBA00023186"/>
    </source>
</evidence>
<dbReference type="Gene3D" id="3.90.640.10">
    <property type="entry name" value="Actin, Chain A, domain 4"/>
    <property type="match status" value="1"/>
</dbReference>
<dbReference type="GO" id="GO:0005524">
    <property type="term" value="F:ATP binding"/>
    <property type="evidence" value="ECO:0007669"/>
    <property type="project" value="UniProtKB-KW"/>
</dbReference>
<keyword evidence="6" id="KW-0143">Chaperone</keyword>
<keyword evidence="2" id="KW-0597">Phosphoprotein</keyword>
<keyword evidence="3 7" id="KW-0547">Nucleotide-binding</keyword>
<dbReference type="PANTHER" id="PTHR19375">
    <property type="entry name" value="HEAT SHOCK PROTEIN 70KDA"/>
    <property type="match status" value="1"/>
</dbReference>
<keyword evidence="4 7" id="KW-0067">ATP-binding</keyword>
<dbReference type="PROSITE" id="PS01036">
    <property type="entry name" value="HSP70_3"/>
    <property type="match status" value="1"/>
</dbReference>
<dbReference type="Gene3D" id="2.60.34.10">
    <property type="entry name" value="Substrate Binding Domain Of DNAk, Chain A, domain 1"/>
    <property type="match status" value="1"/>
</dbReference>
<proteinExistence type="inferred from homology"/>
<accession>A0A841C206</accession>
<evidence type="ECO:0000256" key="2">
    <source>
        <dbReference type="ARBA" id="ARBA00022553"/>
    </source>
</evidence>
<keyword evidence="5" id="KW-0346">Stress response</keyword>
<evidence type="ECO:0000313" key="10">
    <source>
        <dbReference type="Proteomes" id="UP000587527"/>
    </source>
</evidence>
<evidence type="ECO:0000256" key="3">
    <source>
        <dbReference type="ARBA" id="ARBA00022741"/>
    </source>
</evidence>
<dbReference type="Proteomes" id="UP000587527">
    <property type="component" value="Unassembled WGS sequence"/>
</dbReference>
<dbReference type="Gene3D" id="3.30.420.40">
    <property type="match status" value="2"/>
</dbReference>
<sequence length="571" mass="61607">MSDAFGIDFGTTNSVLARTTATSVEAIPLDEPPAAWAEAGFDRVLPSVIGFNGSTPTFGWLAKRSSSNRLEAVKRLFATDDTVTIGGNELKVEEAAAIFFRHIQQRAAAMGLTSRLDRAVVTIPANSRGLARYRTKLSAGLAGIQVMALINEPTAAAMAHARAIGQNQRILVFDWGGGTLDVTVLQSFEGTFIEQSSKGIQRLGGLDVDAAFLSSVLSRIPGSADWGTDDLNLFRLELELAKIKLSTLTSVPVALPGSKQGFVDVTRAQFEEAIRPLIQRTREPLDVCLRESPGRIDHLVMVGGSSKMPVIQKFITDIVGTDLSTDVDPMTAIAEGAAIAAGILQGTITDLDFHVGTEHALGTIVHNDTSPKAGEFAVLIRRNTKYPASATDSYVPAMDFQEKISIDVIEGDPTKPIEHEDNVVIKNWSIDLPEQRLKQDAAFDITYEYDLDGILHVRLQDKRSGKIMMDEELAFGAGEDRSQLPAMRRRVDGLMDSPTGASGLGAPTGPALSPAARESIRKAREKIMPFVVDADKQRLADLIAALEAAPGAEAEPLEALDRELRNHSYLL</sequence>